<accession>A0A5R9F5F8</accession>
<reference evidence="2 3" key="1">
    <citation type="submission" date="2019-04" db="EMBL/GenBank/DDBJ databases">
        <title>Bacillus caeni sp. nov., a bacterium isolated from mangrove sediment.</title>
        <authorList>
            <person name="Huang H."/>
            <person name="Mo K."/>
            <person name="Hu Y."/>
        </authorList>
    </citation>
    <scope>NUCLEOTIDE SEQUENCE [LARGE SCALE GENOMIC DNA]</scope>
    <source>
        <strain evidence="2 3">HB172195</strain>
    </source>
</reference>
<proteinExistence type="predicted"/>
<keyword evidence="1" id="KW-0472">Membrane</keyword>
<keyword evidence="3" id="KW-1185">Reference proteome</keyword>
<feature type="transmembrane region" description="Helical" evidence="1">
    <location>
        <begin position="67"/>
        <end position="88"/>
    </location>
</feature>
<dbReference type="AlphaFoldDB" id="A0A5R9F5F8"/>
<evidence type="ECO:0000313" key="2">
    <source>
        <dbReference type="EMBL" id="TLS36053.1"/>
    </source>
</evidence>
<feature type="transmembrane region" description="Helical" evidence="1">
    <location>
        <begin position="100"/>
        <end position="116"/>
    </location>
</feature>
<feature type="transmembrane region" description="Helical" evidence="1">
    <location>
        <begin position="153"/>
        <end position="170"/>
    </location>
</feature>
<dbReference type="InterPro" id="IPR048147">
    <property type="entry name" value="CBO0543-like"/>
</dbReference>
<evidence type="ECO:0000256" key="1">
    <source>
        <dbReference type="SAM" id="Phobius"/>
    </source>
</evidence>
<organism evidence="2 3">
    <name type="scientific">Exobacillus caeni</name>
    <dbReference type="NCBI Taxonomy" id="2574798"/>
    <lineage>
        <taxon>Bacteria</taxon>
        <taxon>Bacillati</taxon>
        <taxon>Bacillota</taxon>
        <taxon>Bacilli</taxon>
        <taxon>Bacillales</taxon>
        <taxon>Guptibacillaceae</taxon>
        <taxon>Exobacillus</taxon>
    </lineage>
</organism>
<dbReference type="OrthoDB" id="1730091at2"/>
<dbReference type="Proteomes" id="UP000308230">
    <property type="component" value="Unassembled WGS sequence"/>
</dbReference>
<comment type="caution">
    <text evidence="2">The sequence shown here is derived from an EMBL/GenBank/DDBJ whole genome shotgun (WGS) entry which is preliminary data.</text>
</comment>
<gene>
    <name evidence="2" type="ORF">FCL54_16815</name>
</gene>
<feature type="transmembrane region" description="Helical" evidence="1">
    <location>
        <begin position="128"/>
        <end position="146"/>
    </location>
</feature>
<keyword evidence="1" id="KW-0812">Transmembrane</keyword>
<dbReference type="NCBIfam" id="NF041644">
    <property type="entry name" value="CBO0543_fam"/>
    <property type="match status" value="1"/>
</dbReference>
<protein>
    <submittedName>
        <fullName evidence="2">Uncharacterized protein</fullName>
    </submittedName>
</protein>
<keyword evidence="1" id="KW-1133">Transmembrane helix</keyword>
<sequence length="178" mass="21257">MLALSLNILYGATYIFAAWKWGDWKHWRKYYPTILFFILGDLLYQFLLHDHSMWKFEPVGVDKELPINHTTIVLSVIFIKYPATILIFLGRFPEGRFKQIIHIATWIAIYVINEYLTLKLNGMTYHNGWNFASSLFFTIVMFLILRIHHTRPLLAWIFSGIFILFLWKVFHVPFDILK</sequence>
<feature type="transmembrane region" description="Helical" evidence="1">
    <location>
        <begin position="30"/>
        <end position="47"/>
    </location>
</feature>
<name>A0A5R9F5F8_9BACL</name>
<dbReference type="EMBL" id="SWLG01000013">
    <property type="protein sequence ID" value="TLS36053.1"/>
    <property type="molecule type" value="Genomic_DNA"/>
</dbReference>
<evidence type="ECO:0000313" key="3">
    <source>
        <dbReference type="Proteomes" id="UP000308230"/>
    </source>
</evidence>